<dbReference type="AlphaFoldDB" id="A0A1E1F2L4"/>
<dbReference type="Proteomes" id="UP000218272">
    <property type="component" value="Chromosome SCLO_1"/>
</dbReference>
<proteinExistence type="predicted"/>
<reference evidence="1 2" key="1">
    <citation type="submission" date="2016-10" db="EMBL/GenBank/DDBJ databases">
        <title>Complete Genome Sequence of the Nonylphenol-Degrading Bacterium Sphingobium cloacae JCM 10874T.</title>
        <authorList>
            <person name="Ootsuka M."/>
            <person name="Nishizawa T."/>
            <person name="Ohta H."/>
        </authorList>
    </citation>
    <scope>NUCLEOTIDE SEQUENCE [LARGE SCALE GENOMIC DNA]</scope>
    <source>
        <strain evidence="1 2">JCM 10874</strain>
    </source>
</reference>
<dbReference type="RefSeq" id="WP_066517727.1">
    <property type="nucleotide sequence ID" value="NZ_AP017655.1"/>
</dbReference>
<name>A0A1E1F2L4_9SPHN</name>
<dbReference type="OrthoDB" id="9812088at2"/>
<gene>
    <name evidence="1" type="ORF">SCLO_1017270</name>
</gene>
<keyword evidence="2" id="KW-1185">Reference proteome</keyword>
<evidence type="ECO:0000313" key="2">
    <source>
        <dbReference type="Proteomes" id="UP000218272"/>
    </source>
</evidence>
<sequence length="142" mass="15521">MTYATLPMLVKRFGEQTLIQLTDRADPPAGEIDGSIVDQELGNTDAVINGYVGNRYRLPLNPLPDMVADLALSIAIYKLHVFAPDQKIKDDYERALKTLKDISDGVAKLDAAGVEPASSGANGVRFIDRERPLTPENLHGFI</sequence>
<organism evidence="1 2">
    <name type="scientific">Sphingobium cloacae</name>
    <dbReference type="NCBI Taxonomy" id="120107"/>
    <lineage>
        <taxon>Bacteria</taxon>
        <taxon>Pseudomonadati</taxon>
        <taxon>Pseudomonadota</taxon>
        <taxon>Alphaproteobacteria</taxon>
        <taxon>Sphingomonadales</taxon>
        <taxon>Sphingomonadaceae</taxon>
        <taxon>Sphingobium</taxon>
    </lineage>
</organism>
<evidence type="ECO:0000313" key="1">
    <source>
        <dbReference type="EMBL" id="BAV64767.1"/>
    </source>
</evidence>
<dbReference type="KEGG" id="sclo:SCLO_1017270"/>
<protein>
    <recommendedName>
        <fullName evidence="3">DUF1320 domain-containing protein</fullName>
    </recommendedName>
</protein>
<evidence type="ECO:0008006" key="3">
    <source>
        <dbReference type="Google" id="ProtNLM"/>
    </source>
</evidence>
<dbReference type="EMBL" id="AP017655">
    <property type="protein sequence ID" value="BAV64767.1"/>
    <property type="molecule type" value="Genomic_DNA"/>
</dbReference>
<dbReference type="Pfam" id="PF07030">
    <property type="entry name" value="Phage_Mu_Gp36"/>
    <property type="match status" value="1"/>
</dbReference>
<accession>A0A1E1F2L4</accession>
<dbReference type="InterPro" id="IPR009752">
    <property type="entry name" value="Phage_Mu_GpJ"/>
</dbReference>